<dbReference type="PIRSF" id="PIRSF006157">
    <property type="entry name" value="Doxgns_DODA"/>
    <property type="match status" value="1"/>
</dbReference>
<dbReference type="Gene3D" id="3.40.830.10">
    <property type="entry name" value="LigB-like"/>
    <property type="match status" value="1"/>
</dbReference>
<evidence type="ECO:0000313" key="7">
    <source>
        <dbReference type="EMBL" id="EKX32975.1"/>
    </source>
</evidence>
<feature type="domain" description="Extradiol ring-cleavage dioxygenase class III enzyme subunit B" evidence="6">
    <location>
        <begin position="46"/>
        <end position="251"/>
    </location>
</feature>
<dbReference type="GO" id="GO:0016702">
    <property type="term" value="F:oxidoreductase activity, acting on single donors with incorporation of molecular oxygen, incorporation of two atoms of oxygen"/>
    <property type="evidence" value="ECO:0007669"/>
    <property type="project" value="UniProtKB-ARBA"/>
</dbReference>
<gene>
    <name evidence="7" type="ORF">GUITHDRAFT_81877</name>
</gene>
<dbReference type="STRING" id="905079.L1IAV4"/>
<dbReference type="eggNOG" id="ENOG502QS66">
    <property type="taxonomic scope" value="Eukaryota"/>
</dbReference>
<dbReference type="OMA" id="SVIDGFW"/>
<keyword evidence="4" id="KW-0862">Zinc</keyword>
<dbReference type="RefSeq" id="XP_005819955.1">
    <property type="nucleotide sequence ID" value="XM_005819898.1"/>
</dbReference>
<keyword evidence="3" id="KW-0479">Metal-binding</keyword>
<name>L1IAV4_GUITC</name>
<evidence type="ECO:0000256" key="5">
    <source>
        <dbReference type="ARBA" id="ARBA00023002"/>
    </source>
</evidence>
<reference evidence="8" key="3">
    <citation type="submission" date="2016-03" db="UniProtKB">
        <authorList>
            <consortium name="EnsemblProtists"/>
        </authorList>
    </citation>
    <scope>IDENTIFICATION</scope>
</reference>
<accession>L1IAV4</accession>
<evidence type="ECO:0000313" key="8">
    <source>
        <dbReference type="EnsemblProtists" id="EKX32975"/>
    </source>
</evidence>
<evidence type="ECO:0000256" key="4">
    <source>
        <dbReference type="ARBA" id="ARBA00022833"/>
    </source>
</evidence>
<dbReference type="PaxDb" id="55529-EKX32975"/>
<dbReference type="PANTHER" id="PTHR30096:SF0">
    <property type="entry name" value="4,5-DOPA DIOXYGENASE EXTRADIOL-LIKE PROTEIN"/>
    <property type="match status" value="1"/>
</dbReference>
<dbReference type="AlphaFoldDB" id="L1IAV4"/>
<keyword evidence="9" id="KW-1185">Reference proteome</keyword>
<dbReference type="Pfam" id="PF02900">
    <property type="entry name" value="LigB"/>
    <property type="match status" value="1"/>
</dbReference>
<dbReference type="OrthoDB" id="7396853at2759"/>
<proteinExistence type="inferred from homology"/>
<comment type="cofactor">
    <cofactor evidence="1">
        <name>Zn(2+)</name>
        <dbReference type="ChEBI" id="CHEBI:29105"/>
    </cofactor>
</comment>
<reference evidence="7 9" key="1">
    <citation type="journal article" date="2012" name="Nature">
        <title>Algal genomes reveal evolutionary mosaicism and the fate of nucleomorphs.</title>
        <authorList>
            <consortium name="DOE Joint Genome Institute"/>
            <person name="Curtis B.A."/>
            <person name="Tanifuji G."/>
            <person name="Burki F."/>
            <person name="Gruber A."/>
            <person name="Irimia M."/>
            <person name="Maruyama S."/>
            <person name="Arias M.C."/>
            <person name="Ball S.G."/>
            <person name="Gile G.H."/>
            <person name="Hirakawa Y."/>
            <person name="Hopkins J.F."/>
            <person name="Kuo A."/>
            <person name="Rensing S.A."/>
            <person name="Schmutz J."/>
            <person name="Symeonidi A."/>
            <person name="Elias M."/>
            <person name="Eveleigh R.J."/>
            <person name="Herman E.K."/>
            <person name="Klute M.J."/>
            <person name="Nakayama T."/>
            <person name="Obornik M."/>
            <person name="Reyes-Prieto A."/>
            <person name="Armbrust E.V."/>
            <person name="Aves S.J."/>
            <person name="Beiko R.G."/>
            <person name="Coutinho P."/>
            <person name="Dacks J.B."/>
            <person name="Durnford D.G."/>
            <person name="Fast N.M."/>
            <person name="Green B.R."/>
            <person name="Grisdale C.J."/>
            <person name="Hempel F."/>
            <person name="Henrissat B."/>
            <person name="Hoppner M.P."/>
            <person name="Ishida K."/>
            <person name="Kim E."/>
            <person name="Koreny L."/>
            <person name="Kroth P.G."/>
            <person name="Liu Y."/>
            <person name="Malik S.B."/>
            <person name="Maier U.G."/>
            <person name="McRose D."/>
            <person name="Mock T."/>
            <person name="Neilson J.A."/>
            <person name="Onodera N.T."/>
            <person name="Poole A.M."/>
            <person name="Pritham E.J."/>
            <person name="Richards T.A."/>
            <person name="Rocap G."/>
            <person name="Roy S.W."/>
            <person name="Sarai C."/>
            <person name="Schaack S."/>
            <person name="Shirato S."/>
            <person name="Slamovits C.H."/>
            <person name="Spencer D.F."/>
            <person name="Suzuki S."/>
            <person name="Worden A.Z."/>
            <person name="Zauner S."/>
            <person name="Barry K."/>
            <person name="Bell C."/>
            <person name="Bharti A.K."/>
            <person name="Crow J.A."/>
            <person name="Grimwood J."/>
            <person name="Kramer R."/>
            <person name="Lindquist E."/>
            <person name="Lucas S."/>
            <person name="Salamov A."/>
            <person name="McFadden G.I."/>
            <person name="Lane C.E."/>
            <person name="Keeling P.J."/>
            <person name="Gray M.W."/>
            <person name="Grigoriev I.V."/>
            <person name="Archibald J.M."/>
        </authorList>
    </citation>
    <scope>NUCLEOTIDE SEQUENCE</scope>
    <source>
        <strain evidence="7 9">CCMP2712</strain>
    </source>
</reference>
<evidence type="ECO:0000313" key="9">
    <source>
        <dbReference type="Proteomes" id="UP000011087"/>
    </source>
</evidence>
<keyword evidence="5" id="KW-0560">Oxidoreductase</keyword>
<evidence type="ECO:0000256" key="3">
    <source>
        <dbReference type="ARBA" id="ARBA00022723"/>
    </source>
</evidence>
<evidence type="ECO:0000259" key="6">
    <source>
        <dbReference type="Pfam" id="PF02900"/>
    </source>
</evidence>
<dbReference type="GO" id="GO:0008270">
    <property type="term" value="F:zinc ion binding"/>
    <property type="evidence" value="ECO:0007669"/>
    <property type="project" value="InterPro"/>
</dbReference>
<reference evidence="9" key="2">
    <citation type="submission" date="2012-11" db="EMBL/GenBank/DDBJ databases">
        <authorList>
            <person name="Kuo A."/>
            <person name="Curtis B.A."/>
            <person name="Tanifuji G."/>
            <person name="Burki F."/>
            <person name="Gruber A."/>
            <person name="Irimia M."/>
            <person name="Maruyama S."/>
            <person name="Arias M.C."/>
            <person name="Ball S.G."/>
            <person name="Gile G.H."/>
            <person name="Hirakawa Y."/>
            <person name="Hopkins J.F."/>
            <person name="Rensing S.A."/>
            <person name="Schmutz J."/>
            <person name="Symeonidi A."/>
            <person name="Elias M."/>
            <person name="Eveleigh R.J."/>
            <person name="Herman E.K."/>
            <person name="Klute M.J."/>
            <person name="Nakayama T."/>
            <person name="Obornik M."/>
            <person name="Reyes-Prieto A."/>
            <person name="Armbrust E.V."/>
            <person name="Aves S.J."/>
            <person name="Beiko R.G."/>
            <person name="Coutinho P."/>
            <person name="Dacks J.B."/>
            <person name="Durnford D.G."/>
            <person name="Fast N.M."/>
            <person name="Green B.R."/>
            <person name="Grisdale C."/>
            <person name="Hempe F."/>
            <person name="Henrissat B."/>
            <person name="Hoppner M.P."/>
            <person name="Ishida K.-I."/>
            <person name="Kim E."/>
            <person name="Koreny L."/>
            <person name="Kroth P.G."/>
            <person name="Liu Y."/>
            <person name="Malik S.-B."/>
            <person name="Maier U.G."/>
            <person name="McRose D."/>
            <person name="Mock T."/>
            <person name="Neilson J.A."/>
            <person name="Onodera N.T."/>
            <person name="Poole A.M."/>
            <person name="Pritham E.J."/>
            <person name="Richards T.A."/>
            <person name="Rocap G."/>
            <person name="Roy S.W."/>
            <person name="Sarai C."/>
            <person name="Schaack S."/>
            <person name="Shirato S."/>
            <person name="Slamovits C.H."/>
            <person name="Spencer D.F."/>
            <person name="Suzuki S."/>
            <person name="Worden A.Z."/>
            <person name="Zauner S."/>
            <person name="Barry K."/>
            <person name="Bell C."/>
            <person name="Bharti A.K."/>
            <person name="Crow J.A."/>
            <person name="Grimwood J."/>
            <person name="Kramer R."/>
            <person name="Lindquist E."/>
            <person name="Lucas S."/>
            <person name="Salamov A."/>
            <person name="McFadden G.I."/>
            <person name="Lane C.E."/>
            <person name="Keeling P.J."/>
            <person name="Gray M.W."/>
            <person name="Grigoriev I.V."/>
            <person name="Archibald J.M."/>
        </authorList>
    </citation>
    <scope>NUCLEOTIDE SEQUENCE</scope>
    <source>
        <strain evidence="9">CCMP2712</strain>
    </source>
</reference>
<dbReference type="GeneID" id="17289704"/>
<comment type="similarity">
    <text evidence="2">Belongs to the DODA-type extradiol aromatic ring-opening dioxygenase family.</text>
</comment>
<evidence type="ECO:0000256" key="2">
    <source>
        <dbReference type="ARBA" id="ARBA00007581"/>
    </source>
</evidence>
<dbReference type="EMBL" id="JH993162">
    <property type="protein sequence ID" value="EKX32975.1"/>
    <property type="molecule type" value="Genomic_DNA"/>
</dbReference>
<dbReference type="GO" id="GO:0008198">
    <property type="term" value="F:ferrous iron binding"/>
    <property type="evidence" value="ECO:0007669"/>
    <property type="project" value="InterPro"/>
</dbReference>
<dbReference type="KEGG" id="gtt:GUITHDRAFT_81877"/>
<dbReference type="CDD" id="cd07363">
    <property type="entry name" value="45_DOPA_Dioxygenase"/>
    <property type="match status" value="1"/>
</dbReference>
<dbReference type="InterPro" id="IPR014436">
    <property type="entry name" value="Extradiol_dOase_DODA"/>
</dbReference>
<dbReference type="InterPro" id="IPR004183">
    <property type="entry name" value="Xdiol_dOase_suB"/>
</dbReference>
<dbReference type="PANTHER" id="PTHR30096">
    <property type="entry name" value="4,5-DOPA DIOXYGENASE EXTRADIOL-LIKE PROTEIN"/>
    <property type="match status" value="1"/>
</dbReference>
<evidence type="ECO:0000256" key="1">
    <source>
        <dbReference type="ARBA" id="ARBA00001947"/>
    </source>
</evidence>
<sequence length="270" mass="29815">MSGASSRLPVFFVNHGGGPFPVLGEEGHASLTNSLRSFGKKFDPVKRGVKAILVISAHYEASVPTLTSAKSPSLLYDYYGFPPESYEIKYPCPGAPDVAKRIEALLKEAGISVAFDEKRGLDHGVFIPLKLMLPSAEFPCLQISLHKSLDPAYHLKLGKAMARLREEGVLIIGSGMTTHNMQGLMSQDMKRDQNLAFDRWLIESCKAVEKERETRFIQWKTAPGALYNHPREEHLVPLFVCAGAAESDAGQILFADDMWSARVTSFQFGE</sequence>
<dbReference type="Proteomes" id="UP000011087">
    <property type="component" value="Unassembled WGS sequence"/>
</dbReference>
<dbReference type="EnsemblProtists" id="EKX32975">
    <property type="protein sequence ID" value="EKX32975"/>
    <property type="gene ID" value="GUITHDRAFT_81877"/>
</dbReference>
<organism evidence="7">
    <name type="scientific">Guillardia theta (strain CCMP2712)</name>
    <name type="common">Cryptophyte</name>
    <dbReference type="NCBI Taxonomy" id="905079"/>
    <lineage>
        <taxon>Eukaryota</taxon>
        <taxon>Cryptophyceae</taxon>
        <taxon>Pyrenomonadales</taxon>
        <taxon>Geminigeraceae</taxon>
        <taxon>Guillardia</taxon>
    </lineage>
</organism>
<dbReference type="HOGENOM" id="CLU_046582_0_0_1"/>
<protein>
    <recommendedName>
        <fullName evidence="6">Extradiol ring-cleavage dioxygenase class III enzyme subunit B domain-containing protein</fullName>
    </recommendedName>
</protein>
<dbReference type="SUPFAM" id="SSF53213">
    <property type="entry name" value="LigB-like"/>
    <property type="match status" value="1"/>
</dbReference>